<dbReference type="Proteomes" id="UP000479000">
    <property type="component" value="Unassembled WGS sequence"/>
</dbReference>
<reference evidence="2 3" key="1">
    <citation type="submission" date="2020-02" db="EMBL/GenBank/DDBJ databases">
        <authorList>
            <person name="Ferguson B K."/>
        </authorList>
    </citation>
    <scope>NUCLEOTIDE SEQUENCE [LARGE SCALE GENOMIC DNA]</scope>
</reference>
<protein>
    <submittedName>
        <fullName evidence="2">Uncharacterized protein</fullName>
    </submittedName>
</protein>
<evidence type="ECO:0000256" key="1">
    <source>
        <dbReference type="SAM" id="MobiDB-lite"/>
    </source>
</evidence>
<feature type="compositionally biased region" description="Acidic residues" evidence="1">
    <location>
        <begin position="197"/>
        <end position="206"/>
    </location>
</feature>
<accession>A0A6H5HHU3</accession>
<feature type="region of interest" description="Disordered" evidence="1">
    <location>
        <begin position="28"/>
        <end position="130"/>
    </location>
</feature>
<gene>
    <name evidence="2" type="ORF">NTEN_LOCUS20175</name>
</gene>
<dbReference type="AlphaFoldDB" id="A0A6H5HHU3"/>
<dbReference type="EMBL" id="CADCXU010029605">
    <property type="protein sequence ID" value="CAB0015835.1"/>
    <property type="molecule type" value="Genomic_DNA"/>
</dbReference>
<feature type="compositionally biased region" description="Polar residues" evidence="1">
    <location>
        <begin position="30"/>
        <end position="49"/>
    </location>
</feature>
<feature type="compositionally biased region" description="Low complexity" evidence="1">
    <location>
        <begin position="108"/>
        <end position="121"/>
    </location>
</feature>
<name>A0A6H5HHU3_9HEMI</name>
<evidence type="ECO:0000313" key="2">
    <source>
        <dbReference type="EMBL" id="CAB0015835.1"/>
    </source>
</evidence>
<feature type="region of interest" description="Disordered" evidence="1">
    <location>
        <begin position="197"/>
        <end position="285"/>
    </location>
</feature>
<keyword evidence="3" id="KW-1185">Reference proteome</keyword>
<organism evidence="2 3">
    <name type="scientific">Nesidiocoris tenuis</name>
    <dbReference type="NCBI Taxonomy" id="355587"/>
    <lineage>
        <taxon>Eukaryota</taxon>
        <taxon>Metazoa</taxon>
        <taxon>Ecdysozoa</taxon>
        <taxon>Arthropoda</taxon>
        <taxon>Hexapoda</taxon>
        <taxon>Insecta</taxon>
        <taxon>Pterygota</taxon>
        <taxon>Neoptera</taxon>
        <taxon>Paraneoptera</taxon>
        <taxon>Hemiptera</taxon>
        <taxon>Heteroptera</taxon>
        <taxon>Panheteroptera</taxon>
        <taxon>Cimicomorpha</taxon>
        <taxon>Miridae</taxon>
        <taxon>Dicyphina</taxon>
        <taxon>Nesidiocoris</taxon>
    </lineage>
</organism>
<feature type="compositionally biased region" description="Basic and acidic residues" evidence="1">
    <location>
        <begin position="250"/>
        <end position="263"/>
    </location>
</feature>
<sequence length="285" mass="31466">MTVKSTSANSEKLMAVCRKCHKTCLDKNKTNSSNASNGETTDINANRSYSCKDPDDRVVQGFSDESNWGGPHSSTATLSPTDPFLPVPHISVQPPTPTTTAGSGGHQTTGSSGSGNNINNNFDWDSDSPKRQQFKVNHSHITRQFYAESSSIGTALDDAREQLMFDRLLSGMSIMGSLVPLCPVTRGFPQRRRLDPLMEDVEEDSSDSTMEFLRGSKSEEHTSSSGNRLTRLFSRESQDDIPTTLPPDFIQKREHDKTLDRRFWKQLRKRRSSNDATAKGSGSGT</sequence>
<proteinExistence type="predicted"/>
<evidence type="ECO:0000313" key="3">
    <source>
        <dbReference type="Proteomes" id="UP000479000"/>
    </source>
</evidence>
<dbReference type="OrthoDB" id="410721at2759"/>